<dbReference type="Pfam" id="PF13374">
    <property type="entry name" value="TPR_10"/>
    <property type="match status" value="1"/>
</dbReference>
<dbReference type="RefSeq" id="WP_198738422.1">
    <property type="nucleotide sequence ID" value="NZ_JAEIOS010000011.1"/>
</dbReference>
<evidence type="ECO:0000313" key="2">
    <source>
        <dbReference type="EMBL" id="MBI8989441.1"/>
    </source>
</evidence>
<comment type="caution">
    <text evidence="2">The sequence shown here is derived from an EMBL/GenBank/DDBJ whole genome shotgun (WGS) entry which is preliminary data.</text>
</comment>
<evidence type="ECO:0000313" key="3">
    <source>
        <dbReference type="Proteomes" id="UP000645966"/>
    </source>
</evidence>
<sequence length="645" mass="71013">LVVVVVGFYGDGVCVVGCFEGSVEDVRVAVRAAEEALKRRDFDEAAKQNRIAETLISGSCGIGVDLQIASKIVEARTALGYKDYERAAEFFSAAEEMAKAYDESSFLAACYLGKGRIAREKKRKQEARRFIEWALGLSGDGTADAGGIVHAQSELELGIVLRRIDKKSAGAHFEKAHRLFRTLEDEWGVTDTTRSWANLERDLGNFVRARDLFDSALRNYEGLGDKKGYANCLHSRGILERKNGNLARALEDTRRAVAIYKSINGDEKQKVVANCKHSMGNIYREMKDYGSARNLHGQAKELYESLGYLEPAHYCVMQLGILAALEGETDEARTYLVRALEYFRENNTSPLNQALCLKHLGILASKVGNVEEFFSKLNGANELYGDLGSRLGQASILLTKARFFRNCGDWIRTDQALKDARRIYASPEVSNMVRCAHIDIQRARLIVMSSGVCVGGHDMDNADVDIDEKAAEKLRNAIALALPAVVLLNRKRFTFVNAADRILWANVVQRSMGSILLWSRLAGTEELIVDLIETAVNAGIHQATSPALKDNENMILPESEIGLEDVDSLSVGEVDHVDSVALGDDSGPGGSKEVEPPSLHMGGGSVLIAGARLCMAPPPQLQMPDGHIALEPWIDRRYGYVFRIR</sequence>
<dbReference type="PANTHER" id="PTHR10098">
    <property type="entry name" value="RAPSYN-RELATED"/>
    <property type="match status" value="1"/>
</dbReference>
<protein>
    <submittedName>
        <fullName evidence="2">Tetratricopeptide repeat protein</fullName>
    </submittedName>
</protein>
<feature type="region of interest" description="Disordered" evidence="1">
    <location>
        <begin position="580"/>
        <end position="599"/>
    </location>
</feature>
<name>A0A934I3H1_9CORY</name>
<dbReference type="EMBL" id="JAEIOS010000011">
    <property type="protein sequence ID" value="MBI8989441.1"/>
    <property type="molecule type" value="Genomic_DNA"/>
</dbReference>
<reference evidence="2" key="1">
    <citation type="submission" date="2020-12" db="EMBL/GenBank/DDBJ databases">
        <title>Genome public.</title>
        <authorList>
            <person name="Sun Q."/>
        </authorList>
    </citation>
    <scope>NUCLEOTIDE SEQUENCE</scope>
    <source>
        <strain evidence="2">CCM 8863</strain>
    </source>
</reference>
<accession>A0A934I3H1</accession>
<feature type="non-terminal residue" evidence="2">
    <location>
        <position position="1"/>
    </location>
</feature>
<dbReference type="SUPFAM" id="SSF48452">
    <property type="entry name" value="TPR-like"/>
    <property type="match status" value="2"/>
</dbReference>
<evidence type="ECO:0000256" key="1">
    <source>
        <dbReference type="SAM" id="MobiDB-lite"/>
    </source>
</evidence>
<dbReference type="SMART" id="SM00028">
    <property type="entry name" value="TPR"/>
    <property type="match status" value="5"/>
</dbReference>
<keyword evidence="3" id="KW-1185">Reference proteome</keyword>
<dbReference type="PANTHER" id="PTHR10098:SF108">
    <property type="entry name" value="TETRATRICOPEPTIDE REPEAT PROTEIN 28"/>
    <property type="match status" value="1"/>
</dbReference>
<dbReference type="Pfam" id="PF13424">
    <property type="entry name" value="TPR_12"/>
    <property type="match status" value="1"/>
</dbReference>
<dbReference type="InterPro" id="IPR011990">
    <property type="entry name" value="TPR-like_helical_dom_sf"/>
</dbReference>
<proteinExistence type="predicted"/>
<dbReference type="Proteomes" id="UP000645966">
    <property type="component" value="Unassembled WGS sequence"/>
</dbReference>
<dbReference type="InterPro" id="IPR019734">
    <property type="entry name" value="TPR_rpt"/>
</dbReference>
<dbReference type="AlphaFoldDB" id="A0A934I3H1"/>
<dbReference type="Gene3D" id="1.25.40.10">
    <property type="entry name" value="Tetratricopeptide repeat domain"/>
    <property type="match status" value="2"/>
</dbReference>
<organism evidence="2 3">
    <name type="scientific">Corynebacterium meridianum</name>
    <dbReference type="NCBI Taxonomy" id="2765363"/>
    <lineage>
        <taxon>Bacteria</taxon>
        <taxon>Bacillati</taxon>
        <taxon>Actinomycetota</taxon>
        <taxon>Actinomycetes</taxon>
        <taxon>Mycobacteriales</taxon>
        <taxon>Corynebacteriaceae</taxon>
        <taxon>Corynebacterium</taxon>
    </lineage>
</organism>
<gene>
    <name evidence="2" type="ORF">JDV75_06660</name>
</gene>